<dbReference type="EMBL" id="JAKFFV010000004">
    <property type="protein sequence ID" value="MCF2498378.1"/>
    <property type="molecule type" value="Genomic_DNA"/>
</dbReference>
<organism evidence="1 2">
    <name type="scientific">Dyadobacter chenhuakuii</name>
    <dbReference type="NCBI Taxonomy" id="2909339"/>
    <lineage>
        <taxon>Bacteria</taxon>
        <taxon>Pseudomonadati</taxon>
        <taxon>Bacteroidota</taxon>
        <taxon>Cytophagia</taxon>
        <taxon>Cytophagales</taxon>
        <taxon>Spirosomataceae</taxon>
        <taxon>Dyadobacter</taxon>
    </lineage>
</organism>
<comment type="caution">
    <text evidence="1">The sequence shown here is derived from an EMBL/GenBank/DDBJ whole genome shotgun (WGS) entry which is preliminary data.</text>
</comment>
<evidence type="ECO:0008006" key="3">
    <source>
        <dbReference type="Google" id="ProtNLM"/>
    </source>
</evidence>
<reference evidence="1" key="1">
    <citation type="submission" date="2022-01" db="EMBL/GenBank/DDBJ databases">
        <title>Novel species in genus Dyadobacter.</title>
        <authorList>
            <person name="Ma C."/>
        </authorList>
    </citation>
    <scope>NUCLEOTIDE SEQUENCE</scope>
    <source>
        <strain evidence="1">CY357</strain>
    </source>
</reference>
<name>A0A9X1QDJ8_9BACT</name>
<accession>A0A9X1QDJ8</accession>
<dbReference type="RefSeq" id="WP_235177513.1">
    <property type="nucleotide sequence ID" value="NZ_JAKFFV010000004.1"/>
</dbReference>
<proteinExistence type="predicted"/>
<sequence length="361" mass="41554">MGKGEEDYARTHISQIDALALKVQRLYYQAVADAIRMGVNVNYDPKKPFHFSDYPHLRERSNTMLTNLTNGIVKVISAGLQSEWLLAEQKNDDLVKKLFGENIPDAVSDRFLGRNLEALAAFQNRKVNGLDLSKRVWSLTMHFTSEMEMALDVGLLEGKSAQQLSRDTRTFLDEPEKLFRRVRDARGQLHLSKRAALYKPGQGVYRSSYKNAMRLARTEINMAYRESDHERWKSMDFVVGVEIRRSNNRFECPTCGPLAGKYPKQFKFSGWHPQCRCYAVAILASKDERDAMVDKILADEDPSSLASENQVRDMPDNYKHWINQNRRRLLSAQNKPYFIRDNYGKNTALHLSLSLPKITKT</sequence>
<evidence type="ECO:0000313" key="1">
    <source>
        <dbReference type="EMBL" id="MCF2498378.1"/>
    </source>
</evidence>
<protein>
    <recommendedName>
        <fullName evidence="3">Phage Mu protein F like protein</fullName>
    </recommendedName>
</protein>
<dbReference type="AlphaFoldDB" id="A0A9X1QDJ8"/>
<dbReference type="Proteomes" id="UP001139411">
    <property type="component" value="Unassembled WGS sequence"/>
</dbReference>
<gene>
    <name evidence="1" type="ORF">L0661_08675</name>
</gene>
<evidence type="ECO:0000313" key="2">
    <source>
        <dbReference type="Proteomes" id="UP001139411"/>
    </source>
</evidence>